<feature type="domain" description="DUF547" evidence="2">
    <location>
        <begin position="66"/>
        <end position="179"/>
    </location>
</feature>
<evidence type="ECO:0000313" key="4">
    <source>
        <dbReference type="Proteomes" id="UP000808349"/>
    </source>
</evidence>
<proteinExistence type="predicted"/>
<accession>A0A9D7S827</accession>
<evidence type="ECO:0000259" key="2">
    <source>
        <dbReference type="Pfam" id="PF04784"/>
    </source>
</evidence>
<feature type="chain" id="PRO_5039390862" evidence="1">
    <location>
        <begin position="20"/>
        <end position="240"/>
    </location>
</feature>
<dbReference type="InterPro" id="IPR006869">
    <property type="entry name" value="DUF547"/>
</dbReference>
<name>A0A9D7S827_9BACT</name>
<feature type="signal peptide" evidence="1">
    <location>
        <begin position="1"/>
        <end position="19"/>
    </location>
</feature>
<reference evidence="3 4" key="1">
    <citation type="submission" date="2020-10" db="EMBL/GenBank/DDBJ databases">
        <title>Connecting structure to function with the recovery of over 1000 high-quality activated sludge metagenome-assembled genomes encoding full-length rRNA genes using long-read sequencing.</title>
        <authorList>
            <person name="Singleton C.M."/>
            <person name="Petriglieri F."/>
            <person name="Kristensen J.M."/>
            <person name="Kirkegaard R.H."/>
            <person name="Michaelsen T.Y."/>
            <person name="Andersen M.H."/>
            <person name="Karst S.M."/>
            <person name="Dueholm M.S."/>
            <person name="Nielsen P.H."/>
            <person name="Albertsen M."/>
        </authorList>
    </citation>
    <scope>NUCLEOTIDE SEQUENCE [LARGE SCALE GENOMIC DNA]</scope>
    <source>
        <strain evidence="3">Ribe_18-Q3-R11-54_BAT3C.373</strain>
    </source>
</reference>
<keyword evidence="1" id="KW-0732">Signal</keyword>
<dbReference type="Proteomes" id="UP000808349">
    <property type="component" value="Unassembled WGS sequence"/>
</dbReference>
<dbReference type="PANTHER" id="PTHR46361:SF3">
    <property type="entry name" value="ELECTRON CARRIER_ PROTEIN DISULFIDE OXIDOREDUCTASE"/>
    <property type="match status" value="1"/>
</dbReference>
<dbReference type="EMBL" id="JADKFW010000004">
    <property type="protein sequence ID" value="MBK9716524.1"/>
    <property type="molecule type" value="Genomic_DNA"/>
</dbReference>
<dbReference type="AlphaFoldDB" id="A0A9D7S827"/>
<gene>
    <name evidence="3" type="ORF">IPO85_03180</name>
</gene>
<dbReference type="PANTHER" id="PTHR46361">
    <property type="entry name" value="ELECTRON CARRIER/ PROTEIN DISULFIDE OXIDOREDUCTASE"/>
    <property type="match status" value="1"/>
</dbReference>
<evidence type="ECO:0000313" key="3">
    <source>
        <dbReference type="EMBL" id="MBK9716524.1"/>
    </source>
</evidence>
<sequence length="240" mass="28283">MNKLLIFIILTLTSSVSYCQLSHNEWTELLKKHVSNNGHVSYKTFLNDSTKLNYYLSNLEKNPPQEDWSKNRLLAYWINAYNAYTVKLILMNYPVKGIKEIGGKIPFVNSTWDIKFIKIKGENKDLNYIEHHILRRKFDDPRIHMALVCASRSCPVLRNEAYTEQNLDIQLDDQCRNFLKDSTRNDINPKEAEISMIFKWYSGDFKKMGGVNAFINKYSLIKINENTKKNYMSYDWNLND</sequence>
<dbReference type="Pfam" id="PF04784">
    <property type="entry name" value="DUF547"/>
    <property type="match status" value="1"/>
</dbReference>
<organism evidence="3 4">
    <name type="scientific">Candidatus Defluviibacterium haderslevense</name>
    <dbReference type="NCBI Taxonomy" id="2981993"/>
    <lineage>
        <taxon>Bacteria</taxon>
        <taxon>Pseudomonadati</taxon>
        <taxon>Bacteroidota</taxon>
        <taxon>Saprospiria</taxon>
        <taxon>Saprospirales</taxon>
        <taxon>Saprospiraceae</taxon>
        <taxon>Candidatus Defluviibacterium</taxon>
    </lineage>
</organism>
<comment type="caution">
    <text evidence="3">The sequence shown here is derived from an EMBL/GenBank/DDBJ whole genome shotgun (WGS) entry which is preliminary data.</text>
</comment>
<evidence type="ECO:0000256" key="1">
    <source>
        <dbReference type="SAM" id="SignalP"/>
    </source>
</evidence>
<protein>
    <submittedName>
        <fullName evidence="3">DUF547 domain-containing protein</fullName>
    </submittedName>
</protein>